<dbReference type="OrthoDB" id="6111975at2"/>
<evidence type="ECO:0000256" key="1">
    <source>
        <dbReference type="ARBA" id="ARBA00022679"/>
    </source>
</evidence>
<keyword evidence="11" id="KW-1185">Reference proteome</keyword>
<name>A0A5C6CDT3_9BACT</name>
<dbReference type="InterPro" id="IPR011009">
    <property type="entry name" value="Kinase-like_dom_sf"/>
</dbReference>
<dbReference type="GO" id="GO:0004674">
    <property type="term" value="F:protein serine/threonine kinase activity"/>
    <property type="evidence" value="ECO:0007669"/>
    <property type="project" value="UniProtKB-EC"/>
</dbReference>
<keyword evidence="1 10" id="KW-0808">Transferase</keyword>
<evidence type="ECO:0000259" key="9">
    <source>
        <dbReference type="PROSITE" id="PS50011"/>
    </source>
</evidence>
<dbReference type="Proteomes" id="UP000316304">
    <property type="component" value="Unassembled WGS sequence"/>
</dbReference>
<gene>
    <name evidence="10" type="primary">prkC_15</name>
    <name evidence="10" type="ORF">Pla52o_38410</name>
</gene>
<evidence type="ECO:0000256" key="8">
    <source>
        <dbReference type="SAM" id="Phobius"/>
    </source>
</evidence>
<dbReference type="InterPro" id="IPR017441">
    <property type="entry name" value="Protein_kinase_ATP_BS"/>
</dbReference>
<dbReference type="EMBL" id="SJPT01000006">
    <property type="protein sequence ID" value="TWU21654.1"/>
    <property type="molecule type" value="Genomic_DNA"/>
</dbReference>
<dbReference type="PROSITE" id="PS00107">
    <property type="entry name" value="PROTEIN_KINASE_ATP"/>
    <property type="match status" value="1"/>
</dbReference>
<dbReference type="AlphaFoldDB" id="A0A5C6CDT3"/>
<feature type="coiled-coil region" evidence="6">
    <location>
        <begin position="488"/>
        <end position="515"/>
    </location>
</feature>
<reference evidence="10 11" key="1">
    <citation type="submission" date="2019-02" db="EMBL/GenBank/DDBJ databases">
        <title>Deep-cultivation of Planctomycetes and their phenomic and genomic characterization uncovers novel biology.</title>
        <authorList>
            <person name="Wiegand S."/>
            <person name="Jogler M."/>
            <person name="Boedeker C."/>
            <person name="Pinto D."/>
            <person name="Vollmers J."/>
            <person name="Rivas-Marin E."/>
            <person name="Kohn T."/>
            <person name="Peeters S.H."/>
            <person name="Heuer A."/>
            <person name="Rast P."/>
            <person name="Oberbeckmann S."/>
            <person name="Bunk B."/>
            <person name="Jeske O."/>
            <person name="Meyerdierks A."/>
            <person name="Storesund J.E."/>
            <person name="Kallscheuer N."/>
            <person name="Luecker S."/>
            <person name="Lage O.M."/>
            <person name="Pohl T."/>
            <person name="Merkel B.J."/>
            <person name="Hornburger P."/>
            <person name="Mueller R.-W."/>
            <person name="Bruemmer F."/>
            <person name="Labrenz M."/>
            <person name="Spormann A.M."/>
            <person name="Op Den Camp H."/>
            <person name="Overmann J."/>
            <person name="Amann R."/>
            <person name="Jetten M.S.M."/>
            <person name="Mascher T."/>
            <person name="Medema M.H."/>
            <person name="Devos D.P."/>
            <person name="Kaster A.-K."/>
            <person name="Ovreas L."/>
            <person name="Rohde M."/>
            <person name="Galperin M.Y."/>
            <person name="Jogler C."/>
        </authorList>
    </citation>
    <scope>NUCLEOTIDE SEQUENCE [LARGE SCALE GENOMIC DNA]</scope>
    <source>
        <strain evidence="10 11">Pla52o</strain>
    </source>
</reference>
<keyword evidence="3 10" id="KW-0418">Kinase</keyword>
<protein>
    <submittedName>
        <fullName evidence="10">Serine/threonine-protein kinase PrkC</fullName>
        <ecNumber evidence="10">2.7.11.1</ecNumber>
    </submittedName>
</protein>
<proteinExistence type="predicted"/>
<keyword evidence="8" id="KW-1133">Transmembrane helix</keyword>
<dbReference type="PROSITE" id="PS50011">
    <property type="entry name" value="PROTEIN_KINASE_DOM"/>
    <property type="match status" value="1"/>
</dbReference>
<keyword evidence="6" id="KW-0175">Coiled coil</keyword>
<dbReference type="Gene3D" id="3.30.200.20">
    <property type="entry name" value="Phosphorylase Kinase, domain 1"/>
    <property type="match status" value="1"/>
</dbReference>
<keyword evidence="2 5" id="KW-0547">Nucleotide-binding</keyword>
<evidence type="ECO:0000256" key="4">
    <source>
        <dbReference type="ARBA" id="ARBA00022840"/>
    </source>
</evidence>
<organism evidence="10 11">
    <name type="scientific">Novipirellula galeiformis</name>
    <dbReference type="NCBI Taxonomy" id="2528004"/>
    <lineage>
        <taxon>Bacteria</taxon>
        <taxon>Pseudomonadati</taxon>
        <taxon>Planctomycetota</taxon>
        <taxon>Planctomycetia</taxon>
        <taxon>Pirellulales</taxon>
        <taxon>Pirellulaceae</taxon>
        <taxon>Novipirellula</taxon>
    </lineage>
</organism>
<dbReference type="RefSeq" id="WP_146595941.1">
    <property type="nucleotide sequence ID" value="NZ_SJPT01000006.1"/>
</dbReference>
<evidence type="ECO:0000256" key="5">
    <source>
        <dbReference type="PROSITE-ProRule" id="PRU10141"/>
    </source>
</evidence>
<evidence type="ECO:0000256" key="7">
    <source>
        <dbReference type="SAM" id="MobiDB-lite"/>
    </source>
</evidence>
<dbReference type="CDD" id="cd14014">
    <property type="entry name" value="STKc_PknB_like"/>
    <property type="match status" value="1"/>
</dbReference>
<dbReference type="EC" id="2.7.11.1" evidence="10"/>
<evidence type="ECO:0000256" key="3">
    <source>
        <dbReference type="ARBA" id="ARBA00022777"/>
    </source>
</evidence>
<dbReference type="InterPro" id="IPR000719">
    <property type="entry name" value="Prot_kinase_dom"/>
</dbReference>
<dbReference type="SMART" id="SM00220">
    <property type="entry name" value="S_TKc"/>
    <property type="match status" value="1"/>
</dbReference>
<feature type="binding site" evidence="5">
    <location>
        <position position="128"/>
    </location>
    <ligand>
        <name>ATP</name>
        <dbReference type="ChEBI" id="CHEBI:30616"/>
    </ligand>
</feature>
<dbReference type="InterPro" id="IPR008271">
    <property type="entry name" value="Ser/Thr_kinase_AS"/>
</dbReference>
<evidence type="ECO:0000256" key="2">
    <source>
        <dbReference type="ARBA" id="ARBA00022741"/>
    </source>
</evidence>
<sequence>MKPNADVCLAEVDFQSLLAGEPDPRMEQHLDHCQFCAARLDQIAADEAFWKTSSSSLSDDYLDAPTSEELEVSVQLSPVLRAILSPSDDPHSLGRIGRFEICGIVGSGGMGIVLKARDIDIDRIVALKLPAAHLLELPSALERIEREARSAATIRHPNIIEIYQVDRWQGIPYLVMPYLPGPSLMSRLERHGKLDVLDAIRIARQTASALAAAHQHGVIHRDVKPANILLGKGTEQAVLTDFGIAKIQDDVSMTHTGVIVGTPGFLSPEQARGDEAGPQSDLYSLGTVLWSMLTGGPPLQGLPTHTIVAAIARGEMPKLAQAGLDLPSWVCRLVDWLHALDPEDRPETAAECETILRACEQHLLDPVRCQLPPRLQHRRRWLPWLVGVLLMMIVISVSLNGFPQWPADDNFSPRAIAPQSANGNGLVDSSVGSSKAFPATSPQNSISARPRQANMDALSFFETITPIPSTGPSTVPATPIRGVDDPEIDRLEATVQQIDLEMTALIDELDRLRDENTLPPTDEKNDED</sequence>
<feature type="transmembrane region" description="Helical" evidence="8">
    <location>
        <begin position="381"/>
        <end position="402"/>
    </location>
</feature>
<keyword evidence="8" id="KW-0472">Membrane</keyword>
<dbReference type="PROSITE" id="PS00108">
    <property type="entry name" value="PROTEIN_KINASE_ST"/>
    <property type="match status" value="1"/>
</dbReference>
<dbReference type="SUPFAM" id="SSF56112">
    <property type="entry name" value="Protein kinase-like (PK-like)"/>
    <property type="match status" value="1"/>
</dbReference>
<dbReference type="PANTHER" id="PTHR43289:SF6">
    <property type="entry name" value="SERINE_THREONINE-PROTEIN KINASE NEKL-3"/>
    <property type="match status" value="1"/>
</dbReference>
<dbReference type="GO" id="GO:0005524">
    <property type="term" value="F:ATP binding"/>
    <property type="evidence" value="ECO:0007669"/>
    <property type="project" value="UniProtKB-UniRule"/>
</dbReference>
<comment type="caution">
    <text evidence="10">The sequence shown here is derived from an EMBL/GenBank/DDBJ whole genome shotgun (WGS) entry which is preliminary data.</text>
</comment>
<dbReference type="Pfam" id="PF00069">
    <property type="entry name" value="Pkinase"/>
    <property type="match status" value="1"/>
</dbReference>
<feature type="region of interest" description="Disordered" evidence="7">
    <location>
        <begin position="422"/>
        <end position="450"/>
    </location>
</feature>
<evidence type="ECO:0000313" key="10">
    <source>
        <dbReference type="EMBL" id="TWU21654.1"/>
    </source>
</evidence>
<keyword evidence="8" id="KW-0812">Transmembrane</keyword>
<dbReference type="Gene3D" id="1.10.510.10">
    <property type="entry name" value="Transferase(Phosphotransferase) domain 1"/>
    <property type="match status" value="1"/>
</dbReference>
<dbReference type="PANTHER" id="PTHR43289">
    <property type="entry name" value="MITOGEN-ACTIVATED PROTEIN KINASE KINASE KINASE 20-RELATED"/>
    <property type="match status" value="1"/>
</dbReference>
<evidence type="ECO:0000256" key="6">
    <source>
        <dbReference type="SAM" id="Coils"/>
    </source>
</evidence>
<accession>A0A5C6CDT3</accession>
<feature type="domain" description="Protein kinase" evidence="9">
    <location>
        <begin position="99"/>
        <end position="364"/>
    </location>
</feature>
<keyword evidence="4 5" id="KW-0067">ATP-binding</keyword>
<evidence type="ECO:0000313" key="11">
    <source>
        <dbReference type="Proteomes" id="UP000316304"/>
    </source>
</evidence>